<comment type="caution">
    <text evidence="2">The sequence shown here is derived from an EMBL/GenBank/DDBJ whole genome shotgun (WGS) entry which is preliminary data.</text>
</comment>
<reference evidence="2 3" key="1">
    <citation type="journal article" date="2015" name="Genome Announc.">
        <title>Draft Genome Sequence of Cyanobacterium Hassallia byssoidea Strain VB512170, Isolated from Monuments in India.</title>
        <authorList>
            <person name="Singh D."/>
            <person name="Chandrababunaidu M.M."/>
            <person name="Panda A."/>
            <person name="Sen D."/>
            <person name="Bhattacharyya S."/>
            <person name="Adhikary S.P."/>
            <person name="Tripathy S."/>
        </authorList>
    </citation>
    <scope>NUCLEOTIDE SEQUENCE [LARGE SCALE GENOMIC DNA]</scope>
    <source>
        <strain evidence="2 3">VB512170</strain>
    </source>
</reference>
<dbReference type="RefSeq" id="WP_039742704.1">
    <property type="nucleotide sequence ID" value="NZ_JTCM02000102.1"/>
</dbReference>
<sequence>MKTIEDLRTRIKELSKQSVELRRKASEVYEANALQAKQFREQAREAMKRCEVLRQEIKRSQVKSQ</sequence>
<dbReference type="Proteomes" id="UP000031549">
    <property type="component" value="Unassembled WGS sequence"/>
</dbReference>
<dbReference type="EMBL" id="JTCM02000102">
    <property type="protein sequence ID" value="NEU76276.1"/>
    <property type="molecule type" value="Genomic_DNA"/>
</dbReference>
<name>A0A846HG19_9CYAN</name>
<gene>
    <name evidence="2" type="ORF">PI95_028045</name>
</gene>
<organism evidence="2 3">
    <name type="scientific">Hassallia byssoidea VB512170</name>
    <dbReference type="NCBI Taxonomy" id="1304833"/>
    <lineage>
        <taxon>Bacteria</taxon>
        <taxon>Bacillati</taxon>
        <taxon>Cyanobacteriota</taxon>
        <taxon>Cyanophyceae</taxon>
        <taxon>Nostocales</taxon>
        <taxon>Tolypothrichaceae</taxon>
        <taxon>Hassallia</taxon>
    </lineage>
</organism>
<accession>A0A846HG19</accession>
<feature type="coiled-coil region" evidence="1">
    <location>
        <begin position="4"/>
        <end position="63"/>
    </location>
</feature>
<keyword evidence="3" id="KW-1185">Reference proteome</keyword>
<proteinExistence type="predicted"/>
<evidence type="ECO:0000256" key="1">
    <source>
        <dbReference type="SAM" id="Coils"/>
    </source>
</evidence>
<evidence type="ECO:0000313" key="2">
    <source>
        <dbReference type="EMBL" id="NEU76276.1"/>
    </source>
</evidence>
<keyword evidence="1" id="KW-0175">Coiled coil</keyword>
<protein>
    <submittedName>
        <fullName evidence="2">Uncharacterized protein</fullName>
    </submittedName>
</protein>
<evidence type="ECO:0000313" key="3">
    <source>
        <dbReference type="Proteomes" id="UP000031549"/>
    </source>
</evidence>
<dbReference type="AlphaFoldDB" id="A0A846HG19"/>